<dbReference type="Proteomes" id="UP001159427">
    <property type="component" value="Unassembled WGS sequence"/>
</dbReference>
<organism evidence="9 10">
    <name type="scientific">Porites evermanni</name>
    <dbReference type="NCBI Taxonomy" id="104178"/>
    <lineage>
        <taxon>Eukaryota</taxon>
        <taxon>Metazoa</taxon>
        <taxon>Cnidaria</taxon>
        <taxon>Anthozoa</taxon>
        <taxon>Hexacorallia</taxon>
        <taxon>Scleractinia</taxon>
        <taxon>Fungiina</taxon>
        <taxon>Poritidae</taxon>
        <taxon>Porites</taxon>
    </lineage>
</organism>
<proteinExistence type="inferred from homology"/>
<evidence type="ECO:0000313" key="9">
    <source>
        <dbReference type="EMBL" id="CAH3139856.1"/>
    </source>
</evidence>
<feature type="transmembrane region" description="Helical" evidence="8">
    <location>
        <begin position="21"/>
        <end position="44"/>
    </location>
</feature>
<feature type="transmembrane region" description="Helical" evidence="8">
    <location>
        <begin position="101"/>
        <end position="122"/>
    </location>
</feature>
<dbReference type="PANTHER" id="PTHR23129">
    <property type="entry name" value="ACYL-COENZYME A DIPHOSPHATASE FITM2"/>
    <property type="match status" value="1"/>
</dbReference>
<reference evidence="9 10" key="1">
    <citation type="submission" date="2022-05" db="EMBL/GenBank/DDBJ databases">
        <authorList>
            <consortium name="Genoscope - CEA"/>
            <person name="William W."/>
        </authorList>
    </citation>
    <scope>NUCLEOTIDE SEQUENCE [LARGE SCALE GENOMIC DNA]</scope>
</reference>
<keyword evidence="6" id="KW-0443">Lipid metabolism</keyword>
<evidence type="ECO:0000256" key="4">
    <source>
        <dbReference type="ARBA" id="ARBA00022824"/>
    </source>
</evidence>
<dbReference type="InterPro" id="IPR046401">
    <property type="entry name" value="FITM1/2"/>
</dbReference>
<dbReference type="PANTHER" id="PTHR23129:SF0">
    <property type="entry name" value="ACYL-COENZYME A DIPHOSPHATASE FITM2"/>
    <property type="match status" value="1"/>
</dbReference>
<evidence type="ECO:0000256" key="3">
    <source>
        <dbReference type="ARBA" id="ARBA00022801"/>
    </source>
</evidence>
<protein>
    <recommendedName>
        <fullName evidence="11">Fat storage-inducing transmembrane protein 2</fullName>
    </recommendedName>
</protein>
<keyword evidence="3" id="KW-0378">Hydrolase</keyword>
<feature type="transmembrane region" description="Helical" evidence="8">
    <location>
        <begin position="233"/>
        <end position="251"/>
    </location>
</feature>
<dbReference type="Pfam" id="PF10261">
    <property type="entry name" value="FIT"/>
    <property type="match status" value="2"/>
</dbReference>
<name>A0ABN8PAV2_9CNID</name>
<evidence type="ECO:0000256" key="1">
    <source>
        <dbReference type="ARBA" id="ARBA00004477"/>
    </source>
</evidence>
<keyword evidence="7 8" id="KW-0472">Membrane</keyword>
<accession>A0ABN8PAV2</accession>
<keyword evidence="10" id="KW-1185">Reference proteome</keyword>
<feature type="transmembrane region" description="Helical" evidence="8">
    <location>
        <begin position="196"/>
        <end position="226"/>
    </location>
</feature>
<dbReference type="HAMAP" id="MF_03230">
    <property type="entry name" value="FITM2"/>
    <property type="match status" value="1"/>
</dbReference>
<keyword evidence="2 8" id="KW-0812">Transmembrane</keyword>
<gene>
    <name evidence="9" type="ORF">PEVE_00041508</name>
</gene>
<evidence type="ECO:0000256" key="5">
    <source>
        <dbReference type="ARBA" id="ARBA00022989"/>
    </source>
</evidence>
<dbReference type="EMBL" id="CALNXI010000790">
    <property type="protein sequence ID" value="CAH3139856.1"/>
    <property type="molecule type" value="Genomic_DNA"/>
</dbReference>
<evidence type="ECO:0000256" key="7">
    <source>
        <dbReference type="ARBA" id="ARBA00023136"/>
    </source>
</evidence>
<comment type="subcellular location">
    <subcellularLocation>
        <location evidence="1">Endoplasmic reticulum membrane</location>
        <topology evidence="1">Multi-pass membrane protein</topology>
    </subcellularLocation>
</comment>
<keyword evidence="5 8" id="KW-1133">Transmembrane helix</keyword>
<sequence length="264" mass="30548">MADKEGRSPSLFQKIKKDISDWVLVSPVFKAAIYWLVILTGSFLHDFFPFPQSYLSNKRNVFNVYFVKLGWGWTLGLMIPFMCLTSLVYTSCDPFAMLKHLSSRLAVGTFGWYFWVNFFVFFEEQTGFCEGEETLTSKRICHLQGFHWDGFDISGHTFLLTYSALIITEELQVKQWFSSTNSETVPPPHFKHLSPLIAAVIDAFFTGSALLLLLWEFMLVCTTLYFHTVLQKVFGALIAFFTWYITYGIWYKENLSPGLPWTLT</sequence>
<evidence type="ECO:0000256" key="6">
    <source>
        <dbReference type="ARBA" id="ARBA00023098"/>
    </source>
</evidence>
<keyword evidence="4" id="KW-0256">Endoplasmic reticulum</keyword>
<evidence type="ECO:0008006" key="11">
    <source>
        <dbReference type="Google" id="ProtNLM"/>
    </source>
</evidence>
<comment type="caution">
    <text evidence="9">The sequence shown here is derived from an EMBL/GenBank/DDBJ whole genome shotgun (WGS) entry which is preliminary data.</text>
</comment>
<evidence type="ECO:0000313" key="10">
    <source>
        <dbReference type="Proteomes" id="UP001159427"/>
    </source>
</evidence>
<evidence type="ECO:0000256" key="2">
    <source>
        <dbReference type="ARBA" id="ARBA00022692"/>
    </source>
</evidence>
<feature type="transmembrane region" description="Helical" evidence="8">
    <location>
        <begin position="64"/>
        <end position="89"/>
    </location>
</feature>
<dbReference type="InterPro" id="IPR019388">
    <property type="entry name" value="FIT"/>
</dbReference>
<evidence type="ECO:0000256" key="8">
    <source>
        <dbReference type="SAM" id="Phobius"/>
    </source>
</evidence>